<dbReference type="AlphaFoldDB" id="A0A1B7NG37"/>
<feature type="transmembrane region" description="Helical" evidence="1">
    <location>
        <begin position="28"/>
        <end position="48"/>
    </location>
</feature>
<keyword evidence="1" id="KW-0812">Transmembrane</keyword>
<protein>
    <submittedName>
        <fullName evidence="2">Uncharacterized protein</fullName>
    </submittedName>
</protein>
<gene>
    <name evidence="2" type="ORF">K503DRAFT_68701</name>
</gene>
<accession>A0A1B7NG37</accession>
<keyword evidence="1" id="KW-0472">Membrane</keyword>
<keyword evidence="3" id="KW-1185">Reference proteome</keyword>
<dbReference type="Proteomes" id="UP000092154">
    <property type="component" value="Unassembled WGS sequence"/>
</dbReference>
<dbReference type="InParanoid" id="A0A1B7NG37"/>
<evidence type="ECO:0000313" key="3">
    <source>
        <dbReference type="Proteomes" id="UP000092154"/>
    </source>
</evidence>
<dbReference type="EMBL" id="KV448133">
    <property type="protein sequence ID" value="OAX43770.1"/>
    <property type="molecule type" value="Genomic_DNA"/>
</dbReference>
<evidence type="ECO:0000313" key="2">
    <source>
        <dbReference type="EMBL" id="OAX43770.1"/>
    </source>
</evidence>
<organism evidence="2 3">
    <name type="scientific">Rhizopogon vinicolor AM-OR11-026</name>
    <dbReference type="NCBI Taxonomy" id="1314800"/>
    <lineage>
        <taxon>Eukaryota</taxon>
        <taxon>Fungi</taxon>
        <taxon>Dikarya</taxon>
        <taxon>Basidiomycota</taxon>
        <taxon>Agaricomycotina</taxon>
        <taxon>Agaricomycetes</taxon>
        <taxon>Agaricomycetidae</taxon>
        <taxon>Boletales</taxon>
        <taxon>Suillineae</taxon>
        <taxon>Rhizopogonaceae</taxon>
        <taxon>Rhizopogon</taxon>
    </lineage>
</organism>
<keyword evidence="1" id="KW-1133">Transmembrane helix</keyword>
<evidence type="ECO:0000256" key="1">
    <source>
        <dbReference type="SAM" id="Phobius"/>
    </source>
</evidence>
<reference evidence="2 3" key="1">
    <citation type="submission" date="2016-06" db="EMBL/GenBank/DDBJ databases">
        <title>Comparative genomics of the ectomycorrhizal sister species Rhizopogon vinicolor and Rhizopogon vesiculosus (Basidiomycota: Boletales) reveals a divergence of the mating type B locus.</title>
        <authorList>
            <consortium name="DOE Joint Genome Institute"/>
            <person name="Mujic A.B."/>
            <person name="Kuo A."/>
            <person name="Tritt A."/>
            <person name="Lipzen A."/>
            <person name="Chen C."/>
            <person name="Johnson J."/>
            <person name="Sharma A."/>
            <person name="Barry K."/>
            <person name="Grigoriev I.V."/>
            <person name="Spatafora J.W."/>
        </authorList>
    </citation>
    <scope>NUCLEOTIDE SEQUENCE [LARGE SCALE GENOMIC DNA]</scope>
    <source>
        <strain evidence="2 3">AM-OR11-026</strain>
    </source>
</reference>
<sequence length="69" mass="7429">MVTRNQLASVLFSNMSPCAHYAVTINTLLYKVPAFLSLILVTASYGGILNEADDNSRPAFPIPPPGFSD</sequence>
<proteinExistence type="predicted"/>
<name>A0A1B7NG37_9AGAM</name>